<dbReference type="InParanoid" id="A0A2K1IUZ4"/>
<dbReference type="EMBL" id="ABEU02000020">
    <property type="protein sequence ID" value="PNR33099.1"/>
    <property type="molecule type" value="Genomic_DNA"/>
</dbReference>
<name>A0A2K1IUZ4_PHYPA</name>
<dbReference type="Gramene" id="Pp3c20_12060V3.1">
    <property type="protein sequence ID" value="Pp3c20_12060V3.1"/>
    <property type="gene ID" value="Pp3c20_12060"/>
</dbReference>
<feature type="compositionally biased region" description="Low complexity" evidence="2">
    <location>
        <begin position="388"/>
        <end position="401"/>
    </location>
</feature>
<feature type="region of interest" description="Disordered" evidence="2">
    <location>
        <begin position="555"/>
        <end position="586"/>
    </location>
</feature>
<feature type="region of interest" description="Disordered" evidence="2">
    <location>
        <begin position="754"/>
        <end position="777"/>
    </location>
</feature>
<dbReference type="EnsemblPlants" id="Pp3c20_12060V3.1">
    <property type="protein sequence ID" value="Pp3c20_12060V3.1"/>
    <property type="gene ID" value="Pp3c20_12060"/>
</dbReference>
<keyword evidence="1" id="KW-0175">Coiled coil</keyword>
<keyword evidence="5" id="KW-1185">Reference proteome</keyword>
<feature type="compositionally biased region" description="Basic and acidic residues" evidence="2">
    <location>
        <begin position="674"/>
        <end position="689"/>
    </location>
</feature>
<gene>
    <name evidence="3" type="ORF">PHYPA_025042</name>
</gene>
<feature type="region of interest" description="Disordered" evidence="2">
    <location>
        <begin position="388"/>
        <end position="421"/>
    </location>
</feature>
<evidence type="ECO:0000313" key="4">
    <source>
        <dbReference type="EnsemblPlants" id="Pp3c20_12060V3.1"/>
    </source>
</evidence>
<proteinExistence type="predicted"/>
<feature type="region of interest" description="Disordered" evidence="2">
    <location>
        <begin position="919"/>
        <end position="961"/>
    </location>
</feature>
<organism evidence="3">
    <name type="scientific">Physcomitrium patens</name>
    <name type="common">Spreading-leaved earth moss</name>
    <name type="synonym">Physcomitrella patens</name>
    <dbReference type="NCBI Taxonomy" id="3218"/>
    <lineage>
        <taxon>Eukaryota</taxon>
        <taxon>Viridiplantae</taxon>
        <taxon>Streptophyta</taxon>
        <taxon>Embryophyta</taxon>
        <taxon>Bryophyta</taxon>
        <taxon>Bryophytina</taxon>
        <taxon>Bryopsida</taxon>
        <taxon>Funariidae</taxon>
        <taxon>Funariales</taxon>
        <taxon>Funariaceae</taxon>
        <taxon>Physcomitrium</taxon>
    </lineage>
</organism>
<feature type="compositionally biased region" description="Polar residues" evidence="2">
    <location>
        <begin position="411"/>
        <end position="421"/>
    </location>
</feature>
<evidence type="ECO:0000313" key="3">
    <source>
        <dbReference type="EMBL" id="PNR33099.1"/>
    </source>
</evidence>
<dbReference type="Proteomes" id="UP000006727">
    <property type="component" value="Chromosome 20"/>
</dbReference>
<feature type="region of interest" description="Disordered" evidence="2">
    <location>
        <begin position="839"/>
        <end position="882"/>
    </location>
</feature>
<feature type="compositionally biased region" description="Polar residues" evidence="2">
    <location>
        <begin position="919"/>
        <end position="928"/>
    </location>
</feature>
<feature type="coiled-coil region" evidence="1">
    <location>
        <begin position="41"/>
        <end position="68"/>
    </location>
</feature>
<feature type="region of interest" description="Disordered" evidence="2">
    <location>
        <begin position="668"/>
        <end position="701"/>
    </location>
</feature>
<dbReference type="AlphaFoldDB" id="A0A2K1IUZ4"/>
<reference evidence="4" key="3">
    <citation type="submission" date="2020-12" db="UniProtKB">
        <authorList>
            <consortium name="EnsemblPlants"/>
        </authorList>
    </citation>
    <scope>IDENTIFICATION</scope>
</reference>
<feature type="compositionally biased region" description="Polar residues" evidence="2">
    <location>
        <begin position="566"/>
        <end position="576"/>
    </location>
</feature>
<evidence type="ECO:0000313" key="5">
    <source>
        <dbReference type="Proteomes" id="UP000006727"/>
    </source>
</evidence>
<sequence>MGCEKGKGGFLAALRSSMERRRVTNAKVTSLRQRKFQELTMLREQESLQRAKQILERRKNERNRLNAYMRSIGNPHTKHPDQFRKMRRHNTEGIYGRPPWSASLRSDFETLMKLKEKEIAVAALRTENHSQLPAKSILSEAKDTNHTNAGYQTRPSRKEFEFYDNGMQPELGDKRVDMYLNSLQNVFKNLKNEILEFANESEKSQTDDGTDLIRIEPTVYRDHLFSGLRTDNRLLPPRAPTSDLEVVNPALKSCLKTNRDNQKSFGPVTDTARTFLHAPSERNMPHGAFNSTAVPTTKVETAVLAPTSDGYQPTLMVTTHSTVKSMTDHSLDTETLSWDEDMDHADDPFDVAFNSDCKEHQFPQPTSDMGLSEQPSFIPTIPNVVTSEEQASASVSSENASFKPEIRKPTSDPQMESGSLDMTSCSGRDALFQEAQNKTISTTKASSNSCSVQRIMSTRSNLPPRYTATIETWQEDKDFESCILDECHTPPLLSPTKNCEKKAWRCDEEITTSLDSECETERLLAEVIAAQSRLEDLKMAPLDYRSMLAMARRNQSHIHQRGKVEVNSTEDSNAMSSKPDDGHNGRSVIEVKTRQHVFYTKVNTSHDDKRESIQDEKIRGEKTVEHASKKDNFKEDEPTTAQCATDGTDDSTMMNIFEDVASRRKFHGGVGETPWKHEAGQQGRQKESTDDPGCLHLKNDRPVDSTVVSPFPCTITTPLQPMGSTLPAKSYPEKAKLTKGLHDQQTHTRRVLLQTGEGQGKVSESPRGQLKSSLHSTNGDILHCSRAENMREHGNCSVMSTEKMSKYLNIGCRDLREEARLKYPKQHGLYSSNALLQVENSQPGQSPPKAVKQHVSQNRQGQPCRLHDSLGDKENYSMSSSNDQERSILASLERLDWKLAAISARAMNRTITTPSLISQNQTSIQSAPAATRFKESSTDGTPRKVSMHPLRPSSVKTHKPPTRNFRQRRIVGVTNKFHQDIYN</sequence>
<accession>A0A2K1IUZ4</accession>
<evidence type="ECO:0000256" key="2">
    <source>
        <dbReference type="SAM" id="MobiDB-lite"/>
    </source>
</evidence>
<dbReference type="PaxDb" id="3218-PP1S166_52V6.1"/>
<evidence type="ECO:0000256" key="1">
    <source>
        <dbReference type="SAM" id="Coils"/>
    </source>
</evidence>
<protein>
    <submittedName>
        <fullName evidence="3 4">Uncharacterized protein</fullName>
    </submittedName>
</protein>
<feature type="compositionally biased region" description="Basic and acidic residues" evidence="2">
    <location>
        <begin position="865"/>
        <end position="875"/>
    </location>
</feature>
<feature type="region of interest" description="Disordered" evidence="2">
    <location>
        <begin position="604"/>
        <end position="626"/>
    </location>
</feature>
<reference evidence="3 5" key="1">
    <citation type="journal article" date="2008" name="Science">
        <title>The Physcomitrella genome reveals evolutionary insights into the conquest of land by plants.</title>
        <authorList>
            <person name="Rensing S."/>
            <person name="Lang D."/>
            <person name="Zimmer A."/>
            <person name="Terry A."/>
            <person name="Salamov A."/>
            <person name="Shapiro H."/>
            <person name="Nishiyama T."/>
            <person name="Perroud P.-F."/>
            <person name="Lindquist E."/>
            <person name="Kamisugi Y."/>
            <person name="Tanahashi T."/>
            <person name="Sakakibara K."/>
            <person name="Fujita T."/>
            <person name="Oishi K."/>
            <person name="Shin-I T."/>
            <person name="Kuroki Y."/>
            <person name="Toyoda A."/>
            <person name="Suzuki Y."/>
            <person name="Hashimoto A."/>
            <person name="Yamaguchi K."/>
            <person name="Sugano A."/>
            <person name="Kohara Y."/>
            <person name="Fujiyama A."/>
            <person name="Anterola A."/>
            <person name="Aoki S."/>
            <person name="Ashton N."/>
            <person name="Barbazuk W.B."/>
            <person name="Barker E."/>
            <person name="Bennetzen J."/>
            <person name="Bezanilla M."/>
            <person name="Blankenship R."/>
            <person name="Cho S.H."/>
            <person name="Dutcher S."/>
            <person name="Estelle M."/>
            <person name="Fawcett J.A."/>
            <person name="Gundlach H."/>
            <person name="Hanada K."/>
            <person name="Heyl A."/>
            <person name="Hicks K.A."/>
            <person name="Hugh J."/>
            <person name="Lohr M."/>
            <person name="Mayer K."/>
            <person name="Melkozernov A."/>
            <person name="Murata T."/>
            <person name="Nelson D."/>
            <person name="Pils B."/>
            <person name="Prigge M."/>
            <person name="Reiss B."/>
            <person name="Renner T."/>
            <person name="Rombauts S."/>
            <person name="Rushton P."/>
            <person name="Sanderfoot A."/>
            <person name="Schween G."/>
            <person name="Shiu S.-H."/>
            <person name="Stueber K."/>
            <person name="Theodoulou F.L."/>
            <person name="Tu H."/>
            <person name="Van de Peer Y."/>
            <person name="Verrier P.J."/>
            <person name="Waters E."/>
            <person name="Wood A."/>
            <person name="Yang L."/>
            <person name="Cove D."/>
            <person name="Cuming A."/>
            <person name="Hasebe M."/>
            <person name="Lucas S."/>
            <person name="Mishler D.B."/>
            <person name="Reski R."/>
            <person name="Grigoriev I."/>
            <person name="Quatrano R.S."/>
            <person name="Boore J.L."/>
        </authorList>
    </citation>
    <scope>NUCLEOTIDE SEQUENCE [LARGE SCALE GENOMIC DNA]</scope>
    <source>
        <strain evidence="4 5">cv. Gransden 2004</strain>
    </source>
</reference>
<reference evidence="3 5" key="2">
    <citation type="journal article" date="2018" name="Plant J.">
        <title>The Physcomitrella patens chromosome-scale assembly reveals moss genome structure and evolution.</title>
        <authorList>
            <person name="Lang D."/>
            <person name="Ullrich K.K."/>
            <person name="Murat F."/>
            <person name="Fuchs J."/>
            <person name="Jenkins J."/>
            <person name="Haas F.B."/>
            <person name="Piednoel M."/>
            <person name="Gundlach H."/>
            <person name="Van Bel M."/>
            <person name="Meyberg R."/>
            <person name="Vives C."/>
            <person name="Morata J."/>
            <person name="Symeonidi A."/>
            <person name="Hiss M."/>
            <person name="Muchero W."/>
            <person name="Kamisugi Y."/>
            <person name="Saleh O."/>
            <person name="Blanc G."/>
            <person name="Decker E.L."/>
            <person name="van Gessel N."/>
            <person name="Grimwood J."/>
            <person name="Hayes R.D."/>
            <person name="Graham S.W."/>
            <person name="Gunter L.E."/>
            <person name="McDaniel S.F."/>
            <person name="Hoernstein S.N.W."/>
            <person name="Larsson A."/>
            <person name="Li F.W."/>
            <person name="Perroud P.F."/>
            <person name="Phillips J."/>
            <person name="Ranjan P."/>
            <person name="Rokshar D.S."/>
            <person name="Rothfels C.J."/>
            <person name="Schneider L."/>
            <person name="Shu S."/>
            <person name="Stevenson D.W."/>
            <person name="Thummler F."/>
            <person name="Tillich M."/>
            <person name="Villarreal Aguilar J.C."/>
            <person name="Widiez T."/>
            <person name="Wong G.K."/>
            <person name="Wymore A."/>
            <person name="Zhang Y."/>
            <person name="Zimmer A.D."/>
            <person name="Quatrano R.S."/>
            <person name="Mayer K.F.X."/>
            <person name="Goodstein D."/>
            <person name="Casacuberta J.M."/>
            <person name="Vandepoele K."/>
            <person name="Reski R."/>
            <person name="Cuming A.C."/>
            <person name="Tuskan G.A."/>
            <person name="Maumus F."/>
            <person name="Salse J."/>
            <person name="Schmutz J."/>
            <person name="Rensing S.A."/>
        </authorList>
    </citation>
    <scope>NUCLEOTIDE SEQUENCE [LARGE SCALE GENOMIC DNA]</scope>
    <source>
        <strain evidence="4 5">cv. Gransden 2004</strain>
    </source>
</reference>